<evidence type="ECO:0000313" key="2">
    <source>
        <dbReference type="Proteomes" id="UP000392064"/>
    </source>
</evidence>
<dbReference type="AlphaFoldDB" id="A0A5Q2MH33"/>
<gene>
    <name evidence="1" type="ORF">GEV26_02590</name>
</gene>
<reference evidence="1 2" key="1">
    <citation type="submission" date="2019-11" db="EMBL/GenBank/DDBJ databases">
        <authorList>
            <person name="Li J."/>
        </authorList>
    </citation>
    <scope>NUCLEOTIDE SEQUENCE [LARGE SCALE GENOMIC DNA]</scope>
    <source>
        <strain evidence="1 2">MF47</strain>
    </source>
</reference>
<keyword evidence="2" id="KW-1185">Reference proteome</keyword>
<dbReference type="EMBL" id="CP045737">
    <property type="protein sequence ID" value="QGG40346.1"/>
    <property type="molecule type" value="Genomic_DNA"/>
</dbReference>
<dbReference type="Proteomes" id="UP000392064">
    <property type="component" value="Chromosome"/>
</dbReference>
<proteinExistence type="predicted"/>
<sequence length="171" mass="17191">MKKILLPLATLVAAGAVAVGSGATFTSTSANTISSVTAGTLSQTNSKDKAAIFTATDIKPGDTATGSLTITNTGSLPAKFSLTETASTNTFAASSMTMVITNTTTNKVVFSGPFGDLVDGVKTDLGEVAPKAANSYTFSAKLAASAPNDDQGKVATAAFQWDSVQVENPAS</sequence>
<accession>A0A5Q2MH33</accession>
<name>A0A5Q2MH33_9ACTN</name>
<organism evidence="1 2">
    <name type="scientific">Aeromicrobium yanjiei</name>
    <dbReference type="NCBI Taxonomy" id="2662028"/>
    <lineage>
        <taxon>Bacteria</taxon>
        <taxon>Bacillati</taxon>
        <taxon>Actinomycetota</taxon>
        <taxon>Actinomycetes</taxon>
        <taxon>Propionibacteriales</taxon>
        <taxon>Nocardioidaceae</taxon>
        <taxon>Aeromicrobium</taxon>
    </lineage>
</organism>
<dbReference type="InterPro" id="IPR022121">
    <property type="entry name" value="Peptidase_M73_camelysin"/>
</dbReference>
<dbReference type="KEGG" id="aef:GEV26_02590"/>
<dbReference type="RefSeq" id="WP_153651618.1">
    <property type="nucleotide sequence ID" value="NZ_CP045737.1"/>
</dbReference>
<dbReference type="Pfam" id="PF12389">
    <property type="entry name" value="Peptidase_M73"/>
    <property type="match status" value="1"/>
</dbReference>
<protein>
    <submittedName>
        <fullName evidence="1">Uncharacterized protein</fullName>
    </submittedName>
</protein>
<evidence type="ECO:0000313" key="1">
    <source>
        <dbReference type="EMBL" id="QGG40346.1"/>
    </source>
</evidence>